<gene>
    <name evidence="1" type="ORF">CFP56_024340</name>
</gene>
<accession>A0AAW0MDF8</accession>
<dbReference type="EMBL" id="PKMF04000003">
    <property type="protein sequence ID" value="KAK7861134.1"/>
    <property type="molecule type" value="Genomic_DNA"/>
</dbReference>
<reference evidence="1" key="2">
    <citation type="journal article" date="2018" name="Sci. Data">
        <title>The draft genome sequence of cork oak.</title>
        <authorList>
            <person name="Ramos A.M."/>
            <person name="Usie A."/>
            <person name="Barbosa P."/>
            <person name="Barros P.M."/>
            <person name="Capote T."/>
            <person name="Chaves I."/>
            <person name="Simoes F."/>
            <person name="Abreu I."/>
            <person name="Carrasquinho I."/>
            <person name="Faro C."/>
            <person name="Guimaraes J.B."/>
            <person name="Mendonca D."/>
            <person name="Nobrega F."/>
            <person name="Rodrigues L."/>
            <person name="Saibo N.J.M."/>
            <person name="Varela M.C."/>
            <person name="Egas C."/>
            <person name="Matos J."/>
            <person name="Miguel C.M."/>
            <person name="Oliveira M.M."/>
            <person name="Ricardo C.P."/>
            <person name="Goncalves S."/>
        </authorList>
    </citation>
    <scope>NUCLEOTIDE SEQUENCE [LARGE SCALE GENOMIC DNA]</scope>
    <source>
        <strain evidence="1">HL8</strain>
    </source>
</reference>
<comment type="caution">
    <text evidence="1">The sequence shown here is derived from an EMBL/GenBank/DDBJ whole genome shotgun (WGS) entry which is preliminary data.</text>
</comment>
<evidence type="ECO:0000313" key="1">
    <source>
        <dbReference type="EMBL" id="KAK7861134.1"/>
    </source>
</evidence>
<dbReference type="AlphaFoldDB" id="A0AAW0MDF8"/>
<reference evidence="1" key="1">
    <citation type="submission" date="2017-12" db="EMBL/GenBank/DDBJ databases">
        <authorList>
            <person name="Barbosa P."/>
            <person name="Usie A."/>
            <person name="Ramos A.M."/>
        </authorList>
    </citation>
    <scope>NUCLEOTIDE SEQUENCE</scope>
    <source>
        <strain evidence="1">HL8</strain>
        <tissue evidence="1">Leaves</tissue>
    </source>
</reference>
<name>A0AAW0MDF8_QUESU</name>
<sequence length="130" mass="14993">MKKYAKGSGKIRGDDMPPERAKLLDWPEFPFLFLTIQFSSSKTYCTQHAKSQVILDNFLRNYRLIHSTPNIKQLNLMECRNLVEVHDSVGCLDKLEKWDFTALTSNSSKLLMMKSLKHLNFICAKGLKVP</sequence>
<protein>
    <submittedName>
        <fullName evidence="1">Uncharacterized protein</fullName>
    </submittedName>
</protein>
<proteinExistence type="predicted"/>
<organism evidence="1">
    <name type="scientific">Quercus suber</name>
    <name type="common">Cork oak</name>
    <dbReference type="NCBI Taxonomy" id="58331"/>
    <lineage>
        <taxon>Eukaryota</taxon>
        <taxon>Viridiplantae</taxon>
        <taxon>Streptophyta</taxon>
        <taxon>Embryophyta</taxon>
        <taxon>Tracheophyta</taxon>
        <taxon>Spermatophyta</taxon>
        <taxon>Magnoliopsida</taxon>
        <taxon>eudicotyledons</taxon>
        <taxon>Gunneridae</taxon>
        <taxon>Pentapetalae</taxon>
        <taxon>rosids</taxon>
        <taxon>fabids</taxon>
        <taxon>Fagales</taxon>
        <taxon>Fagaceae</taxon>
        <taxon>Quercus</taxon>
    </lineage>
</organism>
<reference evidence="1" key="3">
    <citation type="submission" date="2023-07" db="EMBL/GenBank/DDBJ databases">
        <title>An improved reference 1 genome and first organelle genomes of Quercus suber.</title>
        <authorList>
            <consortium name="Genosuber Consortium"/>
            <person name="Usie A."/>
            <person name="Serra O."/>
            <person name="Barros P."/>
        </authorList>
    </citation>
    <scope>NUCLEOTIDE SEQUENCE</scope>
    <source>
        <strain evidence="1">HL8</strain>
        <tissue evidence="1">Leaves</tissue>
    </source>
</reference>